<dbReference type="InterPro" id="IPR002828">
    <property type="entry name" value="SurE-like_Pase/nucleotidase"/>
</dbReference>
<dbReference type="GO" id="GO:0005737">
    <property type="term" value="C:cytoplasm"/>
    <property type="evidence" value="ECO:0007669"/>
    <property type="project" value="UniProtKB-SubCell"/>
</dbReference>
<dbReference type="NCBIfam" id="TIGR00087">
    <property type="entry name" value="surE"/>
    <property type="match status" value="1"/>
</dbReference>
<reference evidence="9 10" key="1">
    <citation type="submission" date="2020-04" db="EMBL/GenBank/DDBJ databases">
        <title>Description of novel Gluconacetobacter.</title>
        <authorList>
            <person name="Sombolestani A."/>
        </authorList>
    </citation>
    <scope>NUCLEOTIDE SEQUENCE [LARGE SCALE GENOMIC DNA]</scope>
    <source>
        <strain evidence="9 10">LMG 7603</strain>
    </source>
</reference>
<comment type="subcellular location">
    <subcellularLocation>
        <location evidence="7">Cytoplasm</location>
    </subcellularLocation>
</comment>
<dbReference type="NCBIfam" id="NF001490">
    <property type="entry name" value="PRK00346.1-4"/>
    <property type="match status" value="1"/>
</dbReference>
<dbReference type="GO" id="GO:0004309">
    <property type="term" value="F:exopolyphosphatase activity"/>
    <property type="evidence" value="ECO:0007669"/>
    <property type="project" value="TreeGrafter"/>
</dbReference>
<feature type="domain" description="Survival protein SurE-like phosphatase/nucleotidase" evidence="8">
    <location>
        <begin position="11"/>
        <end position="190"/>
    </location>
</feature>
<evidence type="ECO:0000256" key="6">
    <source>
        <dbReference type="ARBA" id="ARBA00022801"/>
    </source>
</evidence>
<dbReference type="EC" id="3.1.3.5" evidence="7"/>
<protein>
    <recommendedName>
        <fullName evidence="7">5'-nucleotidase SurE</fullName>
        <ecNumber evidence="7">3.1.3.5</ecNumber>
    </recommendedName>
    <alternativeName>
        <fullName evidence="7">Nucleoside 5'-monophosphate phosphohydrolase</fullName>
    </alternativeName>
</protein>
<dbReference type="PANTHER" id="PTHR30457">
    <property type="entry name" value="5'-NUCLEOTIDASE SURE"/>
    <property type="match status" value="1"/>
</dbReference>
<dbReference type="InterPro" id="IPR036523">
    <property type="entry name" value="SurE-like_sf"/>
</dbReference>
<feature type="binding site" evidence="7">
    <location>
        <position position="101"/>
    </location>
    <ligand>
        <name>a divalent metal cation</name>
        <dbReference type="ChEBI" id="CHEBI:60240"/>
    </ligand>
</feature>
<dbReference type="InterPro" id="IPR030048">
    <property type="entry name" value="SurE"/>
</dbReference>
<dbReference type="AlphaFoldDB" id="A0A7W4I6T2"/>
<comment type="catalytic activity">
    <reaction evidence="1 7">
        <text>a ribonucleoside 5'-phosphate + H2O = a ribonucleoside + phosphate</text>
        <dbReference type="Rhea" id="RHEA:12484"/>
        <dbReference type="ChEBI" id="CHEBI:15377"/>
        <dbReference type="ChEBI" id="CHEBI:18254"/>
        <dbReference type="ChEBI" id="CHEBI:43474"/>
        <dbReference type="ChEBI" id="CHEBI:58043"/>
        <dbReference type="EC" id="3.1.3.5"/>
    </reaction>
</comment>
<dbReference type="SUPFAM" id="SSF64167">
    <property type="entry name" value="SurE-like"/>
    <property type="match status" value="1"/>
</dbReference>
<comment type="cofactor">
    <cofactor evidence="7">
        <name>a divalent metal cation</name>
        <dbReference type="ChEBI" id="CHEBI:60240"/>
    </cofactor>
    <text evidence="7">Binds 1 divalent metal cation per subunit.</text>
</comment>
<accession>A0A7W4I6T2</accession>
<dbReference type="HAMAP" id="MF_00060">
    <property type="entry name" value="SurE"/>
    <property type="match status" value="1"/>
</dbReference>
<dbReference type="Pfam" id="PF01975">
    <property type="entry name" value="SurE"/>
    <property type="match status" value="1"/>
</dbReference>
<dbReference type="RefSeq" id="WP_183116158.1">
    <property type="nucleotide sequence ID" value="NZ_JABEQG010000028.1"/>
</dbReference>
<evidence type="ECO:0000256" key="2">
    <source>
        <dbReference type="ARBA" id="ARBA00011062"/>
    </source>
</evidence>
<evidence type="ECO:0000259" key="8">
    <source>
        <dbReference type="Pfam" id="PF01975"/>
    </source>
</evidence>
<dbReference type="GO" id="GO:0008253">
    <property type="term" value="F:5'-nucleotidase activity"/>
    <property type="evidence" value="ECO:0007669"/>
    <property type="project" value="UniProtKB-UniRule"/>
</dbReference>
<dbReference type="EMBL" id="JABEQG010000028">
    <property type="protein sequence ID" value="MBB2157330.1"/>
    <property type="molecule type" value="Genomic_DNA"/>
</dbReference>
<dbReference type="PANTHER" id="PTHR30457:SF12">
    <property type="entry name" value="5'_3'-NUCLEOTIDASE SURE"/>
    <property type="match status" value="1"/>
</dbReference>
<proteinExistence type="inferred from homology"/>
<feature type="binding site" evidence="7">
    <location>
        <position position="48"/>
    </location>
    <ligand>
        <name>a divalent metal cation</name>
        <dbReference type="ChEBI" id="CHEBI:60240"/>
    </ligand>
</feature>
<dbReference type="Gene3D" id="3.40.1210.10">
    <property type="entry name" value="Survival protein SurE-like phosphatase/nucleotidase"/>
    <property type="match status" value="1"/>
</dbReference>
<evidence type="ECO:0000256" key="3">
    <source>
        <dbReference type="ARBA" id="ARBA00022490"/>
    </source>
</evidence>
<keyword evidence="6 7" id="KW-0378">Hydrolase</keyword>
<feature type="binding site" evidence="7">
    <location>
        <position position="16"/>
    </location>
    <ligand>
        <name>a divalent metal cation</name>
        <dbReference type="ChEBI" id="CHEBI:60240"/>
    </ligand>
</feature>
<sequence length="264" mass="27890">MTGTNFAAKRILLTNDDGIDVPGLQVLEQVAATLAPEVWVVAPEHDQSGTSHALSLHDPLRISEKGVRRYAVLGTPGDCVVMGVWHLMAGQGPDLILSGVNRGANLGIETVFSGTVGAAMTGMLLGIPSIALSQAFTAGQPVRWDTARTLAAGVIRRMLPLDWATGACLNVNFPDCPARQAGAPILTSQGTGLLDGADILPRTDPRNGQDHWLTLTRSPRADEAGTETAALAAGHIAVTPLRFERTDDAVLARMRARWDSAPRP</sequence>
<dbReference type="Proteomes" id="UP000550787">
    <property type="component" value="Unassembled WGS sequence"/>
</dbReference>
<evidence type="ECO:0000256" key="5">
    <source>
        <dbReference type="ARBA" id="ARBA00022741"/>
    </source>
</evidence>
<keyword evidence="5 7" id="KW-0547">Nucleotide-binding</keyword>
<comment type="similarity">
    <text evidence="2 7">Belongs to the SurE nucleotidase family.</text>
</comment>
<evidence type="ECO:0000256" key="7">
    <source>
        <dbReference type="HAMAP-Rule" id="MF_00060"/>
    </source>
</evidence>
<dbReference type="GO" id="GO:0008254">
    <property type="term" value="F:3'-nucleotidase activity"/>
    <property type="evidence" value="ECO:0007669"/>
    <property type="project" value="TreeGrafter"/>
</dbReference>
<name>A0A7W4I6T2_GLUDI</name>
<feature type="binding site" evidence="7">
    <location>
        <position position="17"/>
    </location>
    <ligand>
        <name>a divalent metal cation</name>
        <dbReference type="ChEBI" id="CHEBI:60240"/>
    </ligand>
</feature>
<dbReference type="GO" id="GO:0046872">
    <property type="term" value="F:metal ion binding"/>
    <property type="evidence" value="ECO:0007669"/>
    <property type="project" value="UniProtKB-UniRule"/>
</dbReference>
<evidence type="ECO:0000313" key="10">
    <source>
        <dbReference type="Proteomes" id="UP000550787"/>
    </source>
</evidence>
<keyword evidence="4 7" id="KW-0479">Metal-binding</keyword>
<comment type="caution">
    <text evidence="9">The sequence shown here is derived from an EMBL/GenBank/DDBJ whole genome shotgun (WGS) entry which is preliminary data.</text>
</comment>
<dbReference type="GO" id="GO:0000166">
    <property type="term" value="F:nucleotide binding"/>
    <property type="evidence" value="ECO:0007669"/>
    <property type="project" value="UniProtKB-KW"/>
</dbReference>
<gene>
    <name evidence="7 9" type="primary">surE</name>
    <name evidence="9" type="ORF">HLH33_13575</name>
</gene>
<evidence type="ECO:0000256" key="4">
    <source>
        <dbReference type="ARBA" id="ARBA00022723"/>
    </source>
</evidence>
<organism evidence="9 10">
    <name type="scientific">Gluconacetobacter diazotrophicus</name>
    <name type="common">Acetobacter diazotrophicus</name>
    <dbReference type="NCBI Taxonomy" id="33996"/>
    <lineage>
        <taxon>Bacteria</taxon>
        <taxon>Pseudomonadati</taxon>
        <taxon>Pseudomonadota</taxon>
        <taxon>Alphaproteobacteria</taxon>
        <taxon>Acetobacterales</taxon>
        <taxon>Acetobacteraceae</taxon>
        <taxon>Gluconacetobacter</taxon>
    </lineage>
</organism>
<comment type="function">
    <text evidence="7">Nucleotidase that shows phosphatase activity on nucleoside 5'-monophosphates.</text>
</comment>
<evidence type="ECO:0000313" key="9">
    <source>
        <dbReference type="EMBL" id="MBB2157330.1"/>
    </source>
</evidence>
<keyword evidence="3 7" id="KW-0963">Cytoplasm</keyword>
<evidence type="ECO:0000256" key="1">
    <source>
        <dbReference type="ARBA" id="ARBA00000815"/>
    </source>
</evidence>